<gene>
    <name evidence="1" type="ORF">J2Z32_002483</name>
</gene>
<sequence length="91" mass="10238">MTQGCKGCSPEFQVTDERIRRILDQASLFPPERCVSDEQYQARLAKCADCPKLQDGITCLLCGCLIPVVAKWKDRSCPMPGDNRWESELTS</sequence>
<dbReference type="RefSeq" id="WP_210089449.1">
    <property type="nucleotide sequence ID" value="NZ_JAGGKG010000010.1"/>
</dbReference>
<protein>
    <submittedName>
        <fullName evidence="1">Uncharacterized protein</fullName>
    </submittedName>
</protein>
<keyword evidence="2" id="KW-1185">Reference proteome</keyword>
<dbReference type="EMBL" id="JAGGKG010000010">
    <property type="protein sequence ID" value="MBP1905835.1"/>
    <property type="molecule type" value="Genomic_DNA"/>
</dbReference>
<organism evidence="1 2">
    <name type="scientific">Paenibacillus turicensis</name>
    <dbReference type="NCBI Taxonomy" id="160487"/>
    <lineage>
        <taxon>Bacteria</taxon>
        <taxon>Bacillati</taxon>
        <taxon>Bacillota</taxon>
        <taxon>Bacilli</taxon>
        <taxon>Bacillales</taxon>
        <taxon>Paenibacillaceae</taxon>
        <taxon>Paenibacillus</taxon>
    </lineage>
</organism>
<reference evidence="1 2" key="1">
    <citation type="submission" date="2021-03" db="EMBL/GenBank/DDBJ databases">
        <title>Genomic Encyclopedia of Type Strains, Phase IV (KMG-IV): sequencing the most valuable type-strain genomes for metagenomic binning, comparative biology and taxonomic classification.</title>
        <authorList>
            <person name="Goeker M."/>
        </authorList>
    </citation>
    <scope>NUCLEOTIDE SEQUENCE [LARGE SCALE GENOMIC DNA]</scope>
    <source>
        <strain evidence="1 2">DSM 14349</strain>
    </source>
</reference>
<evidence type="ECO:0000313" key="2">
    <source>
        <dbReference type="Proteomes" id="UP001519272"/>
    </source>
</evidence>
<accession>A0ABS4FTD9</accession>
<dbReference type="Proteomes" id="UP001519272">
    <property type="component" value="Unassembled WGS sequence"/>
</dbReference>
<evidence type="ECO:0000313" key="1">
    <source>
        <dbReference type="EMBL" id="MBP1905835.1"/>
    </source>
</evidence>
<name>A0ABS4FTD9_9BACL</name>
<comment type="caution">
    <text evidence="1">The sequence shown here is derived from an EMBL/GenBank/DDBJ whole genome shotgun (WGS) entry which is preliminary data.</text>
</comment>
<proteinExistence type="predicted"/>